<evidence type="ECO:0000259" key="2">
    <source>
        <dbReference type="Pfam" id="PF00717"/>
    </source>
</evidence>
<dbReference type="Gene3D" id="2.10.109.10">
    <property type="entry name" value="Umud Fragment, subunit A"/>
    <property type="match status" value="1"/>
</dbReference>
<name>A0A2V1IW11_9BACT</name>
<feature type="compositionally biased region" description="Basic and acidic residues" evidence="1">
    <location>
        <begin position="11"/>
        <end position="20"/>
    </location>
</feature>
<accession>A0A2V1IW11</accession>
<dbReference type="Pfam" id="PF00717">
    <property type="entry name" value="Peptidase_S24"/>
    <property type="match status" value="1"/>
</dbReference>
<dbReference type="CDD" id="cd06529">
    <property type="entry name" value="S24_LexA-like"/>
    <property type="match status" value="1"/>
</dbReference>
<sequence length="161" mass="17357">MLQQAQGADGDPSRVSKDFDAGPIDRANPGATRPRIPFTAAAGALSIATNAACDADCERFPVITTFPAYDFTIKIEGDSMAPDYLSGDELACRFVDYPANIKWGEPHILDTRDGVVFKIPYFGGDQIMCRSINPDGPSFLVDCADVLHVASIVGFTRQLQP</sequence>
<feature type="domain" description="Peptidase S24/S26A/S26B/S26C" evidence="2">
    <location>
        <begin position="40"/>
        <end position="142"/>
    </location>
</feature>
<dbReference type="InterPro" id="IPR039418">
    <property type="entry name" value="LexA-like"/>
</dbReference>
<gene>
    <name evidence="3" type="ORF">C5O25_10470</name>
</gene>
<dbReference type="EMBL" id="PUBV01000025">
    <property type="protein sequence ID" value="PWB06429.1"/>
    <property type="molecule type" value="Genomic_DNA"/>
</dbReference>
<protein>
    <recommendedName>
        <fullName evidence="2">Peptidase S24/S26A/S26B/S26C domain-containing protein</fullName>
    </recommendedName>
</protein>
<organism evidence="3 4">
    <name type="scientific">Paramuribaculum intestinale</name>
    <dbReference type="NCBI Taxonomy" id="2094151"/>
    <lineage>
        <taxon>Bacteria</taxon>
        <taxon>Pseudomonadati</taxon>
        <taxon>Bacteroidota</taxon>
        <taxon>Bacteroidia</taxon>
        <taxon>Bacteroidales</taxon>
        <taxon>Muribaculaceae</taxon>
        <taxon>Paramuribaculum</taxon>
    </lineage>
</organism>
<evidence type="ECO:0000256" key="1">
    <source>
        <dbReference type="SAM" id="MobiDB-lite"/>
    </source>
</evidence>
<keyword evidence="4" id="KW-1185">Reference proteome</keyword>
<reference evidence="4" key="1">
    <citation type="submission" date="2018-02" db="EMBL/GenBank/DDBJ databases">
        <authorList>
            <person name="Clavel T."/>
            <person name="Strowig T."/>
        </authorList>
    </citation>
    <scope>NUCLEOTIDE SEQUENCE [LARGE SCALE GENOMIC DNA]</scope>
    <source>
        <strain evidence="4">DSM 100764</strain>
    </source>
</reference>
<comment type="caution">
    <text evidence="3">The sequence shown here is derived from an EMBL/GenBank/DDBJ whole genome shotgun (WGS) entry which is preliminary data.</text>
</comment>
<evidence type="ECO:0000313" key="4">
    <source>
        <dbReference type="Proteomes" id="UP000244925"/>
    </source>
</evidence>
<dbReference type="InterPro" id="IPR015927">
    <property type="entry name" value="Peptidase_S24_S26A/B/C"/>
</dbReference>
<dbReference type="AlphaFoldDB" id="A0A2V1IW11"/>
<proteinExistence type="predicted"/>
<evidence type="ECO:0000313" key="3">
    <source>
        <dbReference type="EMBL" id="PWB06429.1"/>
    </source>
</evidence>
<dbReference type="Proteomes" id="UP000244925">
    <property type="component" value="Unassembled WGS sequence"/>
</dbReference>
<feature type="region of interest" description="Disordered" evidence="1">
    <location>
        <begin position="1"/>
        <end position="33"/>
    </location>
</feature>
<dbReference type="InterPro" id="IPR036286">
    <property type="entry name" value="LexA/Signal_pep-like_sf"/>
</dbReference>
<dbReference type="SUPFAM" id="SSF51306">
    <property type="entry name" value="LexA/Signal peptidase"/>
    <property type="match status" value="1"/>
</dbReference>